<evidence type="ECO:0000313" key="10">
    <source>
        <dbReference type="EMBL" id="NSL51729.1"/>
    </source>
</evidence>
<dbReference type="PANTHER" id="PTHR32439">
    <property type="entry name" value="FERREDOXIN--NITRITE REDUCTASE, CHLOROPLASTIC"/>
    <property type="match status" value="1"/>
</dbReference>
<organism evidence="10 11">
    <name type="scientific">Calidifontibacillus erzurumensis</name>
    <dbReference type="NCBI Taxonomy" id="2741433"/>
    <lineage>
        <taxon>Bacteria</taxon>
        <taxon>Bacillati</taxon>
        <taxon>Bacillota</taxon>
        <taxon>Bacilli</taxon>
        <taxon>Bacillales</taxon>
        <taxon>Bacillaceae</taxon>
        <taxon>Calidifontibacillus/Schinkia group</taxon>
        <taxon>Calidifontibacillus</taxon>
    </lineage>
</organism>
<keyword evidence="4" id="KW-0479">Metal-binding</keyword>
<comment type="similarity">
    <text evidence="1">Belongs to the nitrite and sulfite reductase 4Fe-4S domain family.</text>
</comment>
<dbReference type="InterPro" id="IPR036136">
    <property type="entry name" value="Nit/Sulf_reduc_fer-like_dom_sf"/>
</dbReference>
<dbReference type="InterPro" id="IPR005117">
    <property type="entry name" value="NiRdtase/SiRdtase_haem-b_fer"/>
</dbReference>
<dbReference type="InterPro" id="IPR045854">
    <property type="entry name" value="NO2/SO3_Rdtase_4Fe4S_sf"/>
</dbReference>
<comment type="caution">
    <text evidence="10">The sequence shown here is derived from an EMBL/GenBank/DDBJ whole genome shotgun (WGS) entry which is preliminary data.</text>
</comment>
<dbReference type="GO" id="GO:0051539">
    <property type="term" value="F:4 iron, 4 sulfur cluster binding"/>
    <property type="evidence" value="ECO:0007669"/>
    <property type="project" value="UniProtKB-KW"/>
</dbReference>
<evidence type="ECO:0000256" key="2">
    <source>
        <dbReference type="ARBA" id="ARBA00022485"/>
    </source>
</evidence>
<gene>
    <name evidence="10" type="primary">nirA</name>
    <name evidence="10" type="ORF">HR057_08095</name>
</gene>
<keyword evidence="6" id="KW-0408">Iron</keyword>
<evidence type="ECO:0000259" key="8">
    <source>
        <dbReference type="Pfam" id="PF01077"/>
    </source>
</evidence>
<keyword evidence="3" id="KW-0349">Heme</keyword>
<dbReference type="SUPFAM" id="SSF56014">
    <property type="entry name" value="Nitrite and sulphite reductase 4Fe-4S domain-like"/>
    <property type="match status" value="2"/>
</dbReference>
<dbReference type="InterPro" id="IPR051329">
    <property type="entry name" value="NIR_SIR_4Fe-4S"/>
</dbReference>
<dbReference type="Pfam" id="PF01077">
    <property type="entry name" value="NIR_SIR"/>
    <property type="match status" value="1"/>
</dbReference>
<dbReference type="Gene3D" id="3.90.480.20">
    <property type="match status" value="1"/>
</dbReference>
<evidence type="ECO:0000256" key="1">
    <source>
        <dbReference type="ARBA" id="ARBA00010429"/>
    </source>
</evidence>
<evidence type="ECO:0000256" key="6">
    <source>
        <dbReference type="ARBA" id="ARBA00023004"/>
    </source>
</evidence>
<name>A0A8J8KBA8_9BACI</name>
<protein>
    <submittedName>
        <fullName evidence="10">Ferredoxin--nitrite reductase</fullName>
        <ecNumber evidence="10">1.7.7.1</ecNumber>
    </submittedName>
</protein>
<feature type="domain" description="Nitrite/sulphite reductase 4Fe-4S" evidence="8">
    <location>
        <begin position="129"/>
        <end position="281"/>
    </location>
</feature>
<keyword evidence="11" id="KW-1185">Reference proteome</keyword>
<reference evidence="10" key="1">
    <citation type="submission" date="2020-06" db="EMBL/GenBank/DDBJ databases">
        <title>A novel thermopfilic bacterium from Erzurum, Turkey.</title>
        <authorList>
            <person name="Adiguzel A."/>
            <person name="Ay H."/>
            <person name="Baltaci M.O."/>
        </authorList>
    </citation>
    <scope>NUCLEOTIDE SEQUENCE</scope>
    <source>
        <strain evidence="10">P2</strain>
    </source>
</reference>
<dbReference type="Pfam" id="PF03460">
    <property type="entry name" value="NIR_SIR_ferr"/>
    <property type="match status" value="2"/>
</dbReference>
<dbReference type="EC" id="1.7.7.1" evidence="10"/>
<dbReference type="Proteomes" id="UP000625804">
    <property type="component" value="Unassembled WGS sequence"/>
</dbReference>
<dbReference type="GO" id="GO:0020037">
    <property type="term" value="F:heme binding"/>
    <property type="evidence" value="ECO:0007669"/>
    <property type="project" value="InterPro"/>
</dbReference>
<feature type="domain" description="Nitrite/Sulfite reductase ferredoxin-like" evidence="9">
    <location>
        <begin position="303"/>
        <end position="366"/>
    </location>
</feature>
<evidence type="ECO:0000256" key="5">
    <source>
        <dbReference type="ARBA" id="ARBA00023002"/>
    </source>
</evidence>
<feature type="domain" description="Nitrite/Sulfite reductase ferredoxin-like" evidence="9">
    <location>
        <begin position="48"/>
        <end position="118"/>
    </location>
</feature>
<keyword evidence="5 10" id="KW-0560">Oxidoreductase</keyword>
<dbReference type="RefSeq" id="WP_173730930.1">
    <property type="nucleotide sequence ID" value="NZ_JABTTE010000008.1"/>
</dbReference>
<evidence type="ECO:0000313" key="11">
    <source>
        <dbReference type="Proteomes" id="UP000625804"/>
    </source>
</evidence>
<dbReference type="GO" id="GO:0046872">
    <property type="term" value="F:metal ion binding"/>
    <property type="evidence" value="ECO:0007669"/>
    <property type="project" value="UniProtKB-KW"/>
</dbReference>
<dbReference type="AlphaFoldDB" id="A0A8J8KBA8"/>
<dbReference type="InterPro" id="IPR006066">
    <property type="entry name" value="NO2/SO3_Rdtase_FeS/sirohaem_BS"/>
</dbReference>
<dbReference type="PRINTS" id="PR00397">
    <property type="entry name" value="SIROHAEM"/>
</dbReference>
<sequence>MATKIEEIKSNASFEEIWKKIKHYGREGLGEIPDEDLHLLRFYGVFYRKPTPGYFMIRVRVPGGILESGKFTTSQLEALANITEKYGRDIIDITTRQQVQLRWIKIEDVPPIIEQLNRVGLTTLQTGHDNIRGVTTCPVAGLSADEVMDTRELVKEVNDAFVGNWKYTNLPRKLNITIIGCHDDCTHAEINDIAFTPAERKGEIGFHVWVGGGLGPWGTQRSLFLDAFVRKEEVKEVCLRILDLYTEYGNREKRNRARLKFIIDEWGLDKFREKLQSVLSFKLKRGGLARTHPHRHNDHIGIHPQHNPKYVYAGLNVLTGRLYLSQVRELIRIAKEYGTGEIRLTTDQNVIIPNIPKERLLEFKSEPLLSELSINPSPFTRGLIACTGKTFCPNALIETKDRSKELAAYLDEHVGAEVMKATGGLTIHASGCPNSCGNPHTGQIGIIGKKIKVDGKFVEAADIYLGAEFGLYGGFNELWKSRVPFEEAGPLLAEVIKRFVSQKYKYETFREWCIRVGEIKGSLNEFAPMIHER</sequence>
<proteinExistence type="inferred from homology"/>
<keyword evidence="7" id="KW-0411">Iron-sulfur</keyword>
<accession>A0A8J8KBA8</accession>
<dbReference type="InterPro" id="IPR006067">
    <property type="entry name" value="NO2/SO3_Rdtase_4Fe4S_dom"/>
</dbReference>
<keyword evidence="2" id="KW-0004">4Fe-4S</keyword>
<dbReference type="PANTHER" id="PTHR32439:SF0">
    <property type="entry name" value="FERREDOXIN--NITRITE REDUCTASE, CHLOROPLASTIC"/>
    <property type="match status" value="1"/>
</dbReference>
<dbReference type="SUPFAM" id="SSF55124">
    <property type="entry name" value="Nitrite/Sulfite reductase N-terminal domain-like"/>
    <property type="match status" value="2"/>
</dbReference>
<dbReference type="Gene3D" id="3.30.413.10">
    <property type="entry name" value="Sulfite Reductase Hemoprotein, domain 1"/>
    <property type="match status" value="2"/>
</dbReference>
<evidence type="ECO:0000256" key="3">
    <source>
        <dbReference type="ARBA" id="ARBA00022617"/>
    </source>
</evidence>
<dbReference type="GO" id="GO:0048307">
    <property type="term" value="F:ferredoxin-nitrite reductase activity"/>
    <property type="evidence" value="ECO:0007669"/>
    <property type="project" value="UniProtKB-EC"/>
</dbReference>
<dbReference type="EMBL" id="JABTTE010000008">
    <property type="protein sequence ID" value="NSL51729.1"/>
    <property type="molecule type" value="Genomic_DNA"/>
</dbReference>
<evidence type="ECO:0000259" key="9">
    <source>
        <dbReference type="Pfam" id="PF03460"/>
    </source>
</evidence>
<evidence type="ECO:0000256" key="7">
    <source>
        <dbReference type="ARBA" id="ARBA00023014"/>
    </source>
</evidence>
<evidence type="ECO:0000256" key="4">
    <source>
        <dbReference type="ARBA" id="ARBA00022723"/>
    </source>
</evidence>